<evidence type="ECO:0000256" key="1">
    <source>
        <dbReference type="SAM" id="MobiDB-lite"/>
    </source>
</evidence>
<dbReference type="SUPFAM" id="SSF54427">
    <property type="entry name" value="NTF2-like"/>
    <property type="match status" value="1"/>
</dbReference>
<evidence type="ECO:0000313" key="3">
    <source>
        <dbReference type="EMBL" id="OWL95812.1"/>
    </source>
</evidence>
<dbReference type="InterPro" id="IPR037401">
    <property type="entry name" value="SnoaL-like"/>
</dbReference>
<proteinExistence type="predicted"/>
<feature type="region of interest" description="Disordered" evidence="1">
    <location>
        <begin position="74"/>
        <end position="96"/>
    </location>
</feature>
<dbReference type="Gene3D" id="3.10.450.50">
    <property type="match status" value="1"/>
</dbReference>
<feature type="domain" description="SnoaL-like" evidence="2">
    <location>
        <begin position="108"/>
        <end position="202"/>
    </location>
</feature>
<dbReference type="OrthoDB" id="9812295at2"/>
<keyword evidence="4" id="KW-1185">Reference proteome</keyword>
<comment type="caution">
    <text evidence="3">The sequence shown here is derived from an EMBL/GenBank/DDBJ whole genome shotgun (WGS) entry which is preliminary data.</text>
</comment>
<sequence length="215" mass="23431">MRRVRRPDQQPSLQARLEYRRGAGLRAVRQRHALRPAGRAGPREGSRAPRSVSRQHSKNSLFCLKTIRCYGSPCTPNNSSRPTPTPSTPATLKPCSPCTTRTSPCTTCGNTGSTTASRHGAAWRGMVEGWFASLGDERVQVTFDDVRSTVTPEMALVHAFATYAGLNASGERLHAMNNRLSLTLTRSGDGWLILHEHSSAPADFSSGKVNLHRPA</sequence>
<dbReference type="Pfam" id="PF13474">
    <property type="entry name" value="SnoaL_3"/>
    <property type="match status" value="1"/>
</dbReference>
<dbReference type="InterPro" id="IPR032710">
    <property type="entry name" value="NTF2-like_dom_sf"/>
</dbReference>
<feature type="region of interest" description="Disordered" evidence="1">
    <location>
        <begin position="23"/>
        <end position="57"/>
    </location>
</feature>
<dbReference type="EMBL" id="NHMK01000014">
    <property type="protein sequence ID" value="OWL95812.1"/>
    <property type="molecule type" value="Genomic_DNA"/>
</dbReference>
<accession>A0A246BKJ7</accession>
<reference evidence="3 4" key="1">
    <citation type="submission" date="2017-05" db="EMBL/GenBank/DDBJ databases">
        <title>De novo genome assembly of Deniococcus indicus strain DR1.</title>
        <authorList>
            <person name="Chauhan D."/>
            <person name="Yennamalli R.M."/>
            <person name="Priyadarshini R."/>
        </authorList>
    </citation>
    <scope>NUCLEOTIDE SEQUENCE [LARGE SCALE GENOMIC DNA]</scope>
    <source>
        <strain evidence="3 4">DR1</strain>
    </source>
</reference>
<gene>
    <name evidence="3" type="ORF">CBQ26_11110</name>
</gene>
<name>A0A246BKJ7_9DEIO</name>
<dbReference type="AlphaFoldDB" id="A0A246BKJ7"/>
<dbReference type="Proteomes" id="UP000197208">
    <property type="component" value="Unassembled WGS sequence"/>
</dbReference>
<evidence type="ECO:0000259" key="2">
    <source>
        <dbReference type="Pfam" id="PF13474"/>
    </source>
</evidence>
<dbReference type="SMR" id="A0A246BKJ7"/>
<evidence type="ECO:0000313" key="4">
    <source>
        <dbReference type="Proteomes" id="UP000197208"/>
    </source>
</evidence>
<organism evidence="3 4">
    <name type="scientific">Deinococcus indicus</name>
    <dbReference type="NCBI Taxonomy" id="223556"/>
    <lineage>
        <taxon>Bacteria</taxon>
        <taxon>Thermotogati</taxon>
        <taxon>Deinococcota</taxon>
        <taxon>Deinococci</taxon>
        <taxon>Deinococcales</taxon>
        <taxon>Deinococcaceae</taxon>
        <taxon>Deinococcus</taxon>
    </lineage>
</organism>
<protein>
    <recommendedName>
        <fullName evidence="2">SnoaL-like domain-containing protein</fullName>
    </recommendedName>
</protein>